<organism evidence="2 3">
    <name type="scientific">Anabaena azotica FACHB-119</name>
    <dbReference type="NCBI Taxonomy" id="947527"/>
    <lineage>
        <taxon>Bacteria</taxon>
        <taxon>Bacillati</taxon>
        <taxon>Cyanobacteriota</taxon>
        <taxon>Cyanophyceae</taxon>
        <taxon>Nostocales</taxon>
        <taxon>Nostocaceae</taxon>
        <taxon>Anabaena</taxon>
        <taxon>Anabaena azotica</taxon>
    </lineage>
</organism>
<evidence type="ECO:0000256" key="1">
    <source>
        <dbReference type="SAM" id="MobiDB-lite"/>
    </source>
</evidence>
<feature type="compositionally biased region" description="Polar residues" evidence="1">
    <location>
        <begin position="96"/>
        <end position="107"/>
    </location>
</feature>
<dbReference type="RefSeq" id="WP_190476016.1">
    <property type="nucleotide sequence ID" value="NZ_JACJSG010000031.1"/>
</dbReference>
<comment type="caution">
    <text evidence="2">The sequence shown here is derived from an EMBL/GenBank/DDBJ whole genome shotgun (WGS) entry which is preliminary data.</text>
</comment>
<evidence type="ECO:0000313" key="3">
    <source>
        <dbReference type="Proteomes" id="UP000661112"/>
    </source>
</evidence>
<feature type="region of interest" description="Disordered" evidence="1">
    <location>
        <begin position="94"/>
        <end position="130"/>
    </location>
</feature>
<reference evidence="2 3" key="1">
    <citation type="journal article" date="2020" name="ISME J.">
        <title>Comparative genomics reveals insights into cyanobacterial evolution and habitat adaptation.</title>
        <authorList>
            <person name="Chen M.Y."/>
            <person name="Teng W.K."/>
            <person name="Zhao L."/>
            <person name="Hu C.X."/>
            <person name="Zhou Y.K."/>
            <person name="Han B.P."/>
            <person name="Song L.R."/>
            <person name="Shu W.S."/>
        </authorList>
    </citation>
    <scope>NUCLEOTIDE SEQUENCE [LARGE SCALE GENOMIC DNA]</scope>
    <source>
        <strain evidence="2 3">FACHB-119</strain>
    </source>
</reference>
<keyword evidence="3" id="KW-1185">Reference proteome</keyword>
<protein>
    <submittedName>
        <fullName evidence="2">Uncharacterized protein</fullName>
    </submittedName>
</protein>
<sequence>MHLKSITYRRVLNPGNYENKHLELFAEVSEGEDEDAAILHLMELTERNIRSQIGKQFQKQILDLEAQKNNLDDQVYYLKREVAELQKIKAELEKLQPQQDNSTQTDEPNPDNIPFDEGASSPETNINEGF</sequence>
<name>A0ABR8DAI2_9NOST</name>
<proteinExistence type="predicted"/>
<evidence type="ECO:0000313" key="2">
    <source>
        <dbReference type="EMBL" id="MBD2503151.1"/>
    </source>
</evidence>
<accession>A0ABR8DAI2</accession>
<gene>
    <name evidence="2" type="ORF">H6G83_21520</name>
</gene>
<dbReference type="Proteomes" id="UP000661112">
    <property type="component" value="Unassembled WGS sequence"/>
</dbReference>
<feature type="compositionally biased region" description="Polar residues" evidence="1">
    <location>
        <begin position="121"/>
        <end position="130"/>
    </location>
</feature>
<dbReference type="EMBL" id="JACJSG010000031">
    <property type="protein sequence ID" value="MBD2503151.1"/>
    <property type="molecule type" value="Genomic_DNA"/>
</dbReference>